<evidence type="ECO:0000313" key="2">
    <source>
        <dbReference type="Proteomes" id="UP000564885"/>
    </source>
</evidence>
<sequence>MAMTMNGAVTLPADRATVWEKLNDPEILKRSIPGCQELERTGENGFTATAKVAVGPVKATFKGNVTLSDIDPPNGYTISGEGQGGVAGFAKGGAKVRLEDAEGGGTVLNYDVEAQVGGKIAQLGGRLINGVAKKYADEFFANFAKALEPEGAAPAA</sequence>
<dbReference type="AlphaFoldDB" id="A0A849I6F0"/>
<gene>
    <name evidence="1" type="ORF">HJG44_10935</name>
</gene>
<organism evidence="1 2">
    <name type="scientific">Enterovirga aerilata</name>
    <dbReference type="NCBI Taxonomy" id="2730920"/>
    <lineage>
        <taxon>Bacteria</taxon>
        <taxon>Pseudomonadati</taxon>
        <taxon>Pseudomonadota</taxon>
        <taxon>Alphaproteobacteria</taxon>
        <taxon>Hyphomicrobiales</taxon>
        <taxon>Methylobacteriaceae</taxon>
        <taxon>Enterovirga</taxon>
    </lineage>
</organism>
<accession>A0A849I6F0</accession>
<proteinExistence type="predicted"/>
<dbReference type="PANTHER" id="PTHR38588:SF1">
    <property type="entry name" value="BLL0334 PROTEIN"/>
    <property type="match status" value="1"/>
</dbReference>
<name>A0A849I6F0_9HYPH</name>
<protein>
    <submittedName>
        <fullName evidence="1">Carbon monoxide dehydrogenase subunit G</fullName>
    </submittedName>
</protein>
<dbReference type="CDD" id="cd05018">
    <property type="entry name" value="CoxG"/>
    <property type="match status" value="1"/>
</dbReference>
<dbReference type="Gene3D" id="3.30.530.20">
    <property type="match status" value="1"/>
</dbReference>
<dbReference type="Proteomes" id="UP000564885">
    <property type="component" value="Unassembled WGS sequence"/>
</dbReference>
<dbReference type="InterPro" id="IPR023393">
    <property type="entry name" value="START-like_dom_sf"/>
</dbReference>
<dbReference type="PANTHER" id="PTHR38588">
    <property type="entry name" value="BLL0334 PROTEIN"/>
    <property type="match status" value="1"/>
</dbReference>
<dbReference type="InterPro" id="IPR010419">
    <property type="entry name" value="CO_DH_gsu"/>
</dbReference>
<comment type="caution">
    <text evidence="1">The sequence shown here is derived from an EMBL/GenBank/DDBJ whole genome shotgun (WGS) entry which is preliminary data.</text>
</comment>
<reference evidence="1 2" key="1">
    <citation type="submission" date="2020-04" db="EMBL/GenBank/DDBJ databases">
        <title>Enterovirga sp. isolate from soil.</title>
        <authorList>
            <person name="Chea S."/>
            <person name="Kim D.-U."/>
        </authorList>
    </citation>
    <scope>NUCLEOTIDE SEQUENCE [LARGE SCALE GENOMIC DNA]</scope>
    <source>
        <strain evidence="1 2">DB1703</strain>
    </source>
</reference>
<dbReference type="RefSeq" id="WP_171218408.1">
    <property type="nucleotide sequence ID" value="NZ_JABEPP010000003.1"/>
</dbReference>
<evidence type="ECO:0000313" key="1">
    <source>
        <dbReference type="EMBL" id="NNM72891.1"/>
    </source>
</evidence>
<dbReference type="Pfam" id="PF06240">
    <property type="entry name" value="COXG"/>
    <property type="match status" value="1"/>
</dbReference>
<dbReference type="EMBL" id="JABEPP010000003">
    <property type="protein sequence ID" value="NNM72891.1"/>
    <property type="molecule type" value="Genomic_DNA"/>
</dbReference>
<keyword evidence="2" id="KW-1185">Reference proteome</keyword>
<dbReference type="SUPFAM" id="SSF55961">
    <property type="entry name" value="Bet v1-like"/>
    <property type="match status" value="1"/>
</dbReference>